<reference evidence="1" key="1">
    <citation type="journal article" date="2019" name="bioRxiv">
        <title>The Genome of the Zebra Mussel, Dreissena polymorpha: A Resource for Invasive Species Research.</title>
        <authorList>
            <person name="McCartney M.A."/>
            <person name="Auch B."/>
            <person name="Kono T."/>
            <person name="Mallez S."/>
            <person name="Zhang Y."/>
            <person name="Obille A."/>
            <person name="Becker A."/>
            <person name="Abrahante J.E."/>
            <person name="Garbe J."/>
            <person name="Badalamenti J.P."/>
            <person name="Herman A."/>
            <person name="Mangelson H."/>
            <person name="Liachko I."/>
            <person name="Sullivan S."/>
            <person name="Sone E.D."/>
            <person name="Koren S."/>
            <person name="Silverstein K.A.T."/>
            <person name="Beckman K.B."/>
            <person name="Gohl D.M."/>
        </authorList>
    </citation>
    <scope>NUCLEOTIDE SEQUENCE</scope>
    <source>
        <strain evidence="1">Duluth1</strain>
        <tissue evidence="1">Whole animal</tissue>
    </source>
</reference>
<protein>
    <submittedName>
        <fullName evidence="1">Uncharacterized protein</fullName>
    </submittedName>
</protein>
<evidence type="ECO:0000313" key="1">
    <source>
        <dbReference type="EMBL" id="KAH3729009.1"/>
    </source>
</evidence>
<reference evidence="1" key="2">
    <citation type="submission" date="2020-11" db="EMBL/GenBank/DDBJ databases">
        <authorList>
            <person name="McCartney M.A."/>
            <person name="Auch B."/>
            <person name="Kono T."/>
            <person name="Mallez S."/>
            <person name="Becker A."/>
            <person name="Gohl D.M."/>
            <person name="Silverstein K.A.T."/>
            <person name="Koren S."/>
            <person name="Bechman K.B."/>
            <person name="Herman A."/>
            <person name="Abrahante J.E."/>
            <person name="Garbe J."/>
        </authorList>
    </citation>
    <scope>NUCLEOTIDE SEQUENCE</scope>
    <source>
        <strain evidence="1">Duluth1</strain>
        <tissue evidence="1">Whole animal</tissue>
    </source>
</reference>
<dbReference type="EMBL" id="JAIWYP010000012">
    <property type="protein sequence ID" value="KAH3729009.1"/>
    <property type="molecule type" value="Genomic_DNA"/>
</dbReference>
<keyword evidence="2" id="KW-1185">Reference proteome</keyword>
<accession>A0A9D4HRT6</accession>
<sequence>MNRTLIRNSECPPVEPVNNGVILGNSFELNLRRMVRCNPGYCEKTGQNRSEHNALFERELELYAGVCT</sequence>
<comment type="caution">
    <text evidence="1">The sequence shown here is derived from an EMBL/GenBank/DDBJ whole genome shotgun (WGS) entry which is preliminary data.</text>
</comment>
<organism evidence="1 2">
    <name type="scientific">Dreissena polymorpha</name>
    <name type="common">Zebra mussel</name>
    <name type="synonym">Mytilus polymorpha</name>
    <dbReference type="NCBI Taxonomy" id="45954"/>
    <lineage>
        <taxon>Eukaryota</taxon>
        <taxon>Metazoa</taxon>
        <taxon>Spiralia</taxon>
        <taxon>Lophotrochozoa</taxon>
        <taxon>Mollusca</taxon>
        <taxon>Bivalvia</taxon>
        <taxon>Autobranchia</taxon>
        <taxon>Heteroconchia</taxon>
        <taxon>Euheterodonta</taxon>
        <taxon>Imparidentia</taxon>
        <taxon>Neoheterodontei</taxon>
        <taxon>Myida</taxon>
        <taxon>Dreissenoidea</taxon>
        <taxon>Dreissenidae</taxon>
        <taxon>Dreissena</taxon>
    </lineage>
</organism>
<name>A0A9D4HRT6_DREPO</name>
<gene>
    <name evidence="1" type="ORF">DPMN_054972</name>
</gene>
<proteinExistence type="predicted"/>
<evidence type="ECO:0000313" key="2">
    <source>
        <dbReference type="Proteomes" id="UP000828390"/>
    </source>
</evidence>
<dbReference type="Proteomes" id="UP000828390">
    <property type="component" value="Unassembled WGS sequence"/>
</dbReference>
<dbReference type="AlphaFoldDB" id="A0A9D4HRT6"/>